<dbReference type="InterPro" id="IPR049428">
    <property type="entry name" value="RecA-like_N"/>
</dbReference>
<organism evidence="2 3">
    <name type="scientific">Hibiscus sabdariffa</name>
    <name type="common">roselle</name>
    <dbReference type="NCBI Taxonomy" id="183260"/>
    <lineage>
        <taxon>Eukaryota</taxon>
        <taxon>Viridiplantae</taxon>
        <taxon>Streptophyta</taxon>
        <taxon>Embryophyta</taxon>
        <taxon>Tracheophyta</taxon>
        <taxon>Spermatophyta</taxon>
        <taxon>Magnoliopsida</taxon>
        <taxon>eudicotyledons</taxon>
        <taxon>Gunneridae</taxon>
        <taxon>Pentapetalae</taxon>
        <taxon>rosids</taxon>
        <taxon>malvids</taxon>
        <taxon>Malvales</taxon>
        <taxon>Malvaceae</taxon>
        <taxon>Malvoideae</taxon>
        <taxon>Hibiscus</taxon>
    </lineage>
</organism>
<evidence type="ECO:0000313" key="2">
    <source>
        <dbReference type="EMBL" id="KAK8479845.1"/>
    </source>
</evidence>
<gene>
    <name evidence="2" type="ORF">V6N12_003419</name>
</gene>
<evidence type="ECO:0000313" key="3">
    <source>
        <dbReference type="Proteomes" id="UP001472677"/>
    </source>
</evidence>
<dbReference type="EMBL" id="JBBPBM010002195">
    <property type="protein sequence ID" value="KAK8479845.1"/>
    <property type="molecule type" value="Genomic_DNA"/>
</dbReference>
<sequence>MFEDMRLGSNAMLVDAEHSFDPAYSKALGVDVGNLIVCRPDNGYEDSSVQDRRWNGTFYLNSSSIEMYELTSLHHKVNIQQQRNSTAAVSRGTAFRLHVFCFQIRKGALS</sequence>
<reference evidence="2 3" key="1">
    <citation type="journal article" date="2024" name="G3 (Bethesda)">
        <title>Genome assembly of Hibiscus sabdariffa L. provides insights into metabolisms of medicinal natural products.</title>
        <authorList>
            <person name="Kim T."/>
        </authorList>
    </citation>
    <scope>NUCLEOTIDE SEQUENCE [LARGE SCALE GENOMIC DNA]</scope>
    <source>
        <strain evidence="2">TK-2024</strain>
        <tissue evidence="2">Old leaves</tissue>
    </source>
</reference>
<name>A0ABR1ZH91_9ROSI</name>
<dbReference type="Proteomes" id="UP001472677">
    <property type="component" value="Unassembled WGS sequence"/>
</dbReference>
<keyword evidence="3" id="KW-1185">Reference proteome</keyword>
<feature type="domain" description="RecA-like N-terminal" evidence="1">
    <location>
        <begin position="6"/>
        <end position="49"/>
    </location>
</feature>
<dbReference type="InterPro" id="IPR027417">
    <property type="entry name" value="P-loop_NTPase"/>
</dbReference>
<comment type="caution">
    <text evidence="2">The sequence shown here is derived from an EMBL/GenBank/DDBJ whole genome shotgun (WGS) entry which is preliminary data.</text>
</comment>
<evidence type="ECO:0000259" key="1">
    <source>
        <dbReference type="Pfam" id="PF00154"/>
    </source>
</evidence>
<proteinExistence type="predicted"/>
<accession>A0ABR1ZH91</accession>
<dbReference type="Gene3D" id="3.40.50.300">
    <property type="entry name" value="P-loop containing nucleotide triphosphate hydrolases"/>
    <property type="match status" value="1"/>
</dbReference>
<dbReference type="Pfam" id="PF00154">
    <property type="entry name" value="RecA_N"/>
    <property type="match status" value="1"/>
</dbReference>
<protein>
    <recommendedName>
        <fullName evidence="1">RecA-like N-terminal domain-containing protein</fullName>
    </recommendedName>
</protein>